<keyword evidence="9" id="KW-0082">Bait region</keyword>
<evidence type="ECO:0000313" key="14">
    <source>
        <dbReference type="Proteomes" id="UP000694407"/>
    </source>
</evidence>
<evidence type="ECO:0000259" key="11">
    <source>
        <dbReference type="SMART" id="SM01359"/>
    </source>
</evidence>
<dbReference type="Gene3D" id="2.60.40.1940">
    <property type="match status" value="1"/>
</dbReference>
<dbReference type="InterPro" id="IPR041813">
    <property type="entry name" value="A2M_TED"/>
</dbReference>
<dbReference type="Pfam" id="PF00207">
    <property type="entry name" value="A2M"/>
    <property type="match status" value="1"/>
</dbReference>
<dbReference type="PROSITE" id="PS00477">
    <property type="entry name" value="ALPHA_2_MACROGLOBULIN"/>
    <property type="match status" value="1"/>
</dbReference>
<comment type="subcellular location">
    <subcellularLocation>
        <location evidence="1">Secreted</location>
    </subcellularLocation>
</comment>
<protein>
    <submittedName>
        <fullName evidence="13">PZP alpha-2-macroglobulin like</fullName>
    </submittedName>
</protein>
<evidence type="ECO:0000256" key="7">
    <source>
        <dbReference type="ARBA" id="ARBA00023157"/>
    </source>
</evidence>
<dbReference type="FunFam" id="1.50.10.20:FF:000001">
    <property type="entry name" value="CD109 isoform 1"/>
    <property type="match status" value="1"/>
</dbReference>
<dbReference type="Gene3D" id="2.60.40.690">
    <property type="entry name" value="Alpha-macroglobulin, receptor-binding domain"/>
    <property type="match status" value="1"/>
</dbReference>
<feature type="domain" description="Alpha-2-macroglobulin" evidence="12">
    <location>
        <begin position="692"/>
        <end position="785"/>
    </location>
</feature>
<proteinExistence type="inferred from homology"/>
<dbReference type="InterPro" id="IPR009048">
    <property type="entry name" value="A-macroglobulin_rcpt-bd"/>
</dbReference>
<dbReference type="GeneTree" id="ENSGT00940000163609"/>
<dbReference type="SMART" id="SM01359">
    <property type="entry name" value="A2M_N_2"/>
    <property type="match status" value="1"/>
</dbReference>
<dbReference type="InterPro" id="IPR036595">
    <property type="entry name" value="A-macroglobulin_rcpt-bd_sf"/>
</dbReference>
<dbReference type="Gene3D" id="2.60.40.1930">
    <property type="match status" value="3"/>
</dbReference>
<dbReference type="Proteomes" id="UP000694407">
    <property type="component" value="Unplaced"/>
</dbReference>
<dbReference type="SUPFAM" id="SSF49410">
    <property type="entry name" value="Alpha-macroglobulin receptor domain"/>
    <property type="match status" value="1"/>
</dbReference>
<dbReference type="InterPro" id="IPR019742">
    <property type="entry name" value="MacrogloblnA2_CS"/>
</dbReference>
<dbReference type="GO" id="GO:0004867">
    <property type="term" value="F:serine-type endopeptidase inhibitor activity"/>
    <property type="evidence" value="ECO:0007669"/>
    <property type="project" value="UniProtKB-KW"/>
</dbReference>
<keyword evidence="7" id="KW-1015">Disulfide bond</keyword>
<evidence type="ECO:0000256" key="1">
    <source>
        <dbReference type="ARBA" id="ARBA00004613"/>
    </source>
</evidence>
<evidence type="ECO:0000256" key="10">
    <source>
        <dbReference type="SAM" id="SignalP"/>
    </source>
</evidence>
<dbReference type="Gene3D" id="1.50.10.20">
    <property type="match status" value="1"/>
</dbReference>
<keyword evidence="4" id="KW-0646">Protease inhibitor</keyword>
<dbReference type="CDD" id="cd02897">
    <property type="entry name" value="A2M_2"/>
    <property type="match status" value="1"/>
</dbReference>
<dbReference type="Gene3D" id="2.60.120.1540">
    <property type="match status" value="1"/>
</dbReference>
<accession>A0A8C5ZX29</accession>
<feature type="signal peptide" evidence="10">
    <location>
        <begin position="1"/>
        <end position="25"/>
    </location>
</feature>
<evidence type="ECO:0000256" key="6">
    <source>
        <dbReference type="ARBA" id="ARBA00022900"/>
    </source>
</evidence>
<organism evidence="13 14">
    <name type="scientific">Marmota marmota marmota</name>
    <name type="common">Alpine marmot</name>
    <dbReference type="NCBI Taxonomy" id="9994"/>
    <lineage>
        <taxon>Eukaryota</taxon>
        <taxon>Metazoa</taxon>
        <taxon>Chordata</taxon>
        <taxon>Craniata</taxon>
        <taxon>Vertebrata</taxon>
        <taxon>Euteleostomi</taxon>
        <taxon>Mammalia</taxon>
        <taxon>Eutheria</taxon>
        <taxon>Euarchontoglires</taxon>
        <taxon>Glires</taxon>
        <taxon>Rodentia</taxon>
        <taxon>Sciuromorpha</taxon>
        <taxon>Sciuridae</taxon>
        <taxon>Xerinae</taxon>
        <taxon>Marmotini</taxon>
        <taxon>Marmota</taxon>
    </lineage>
</organism>
<dbReference type="Gene3D" id="6.20.50.160">
    <property type="match status" value="1"/>
</dbReference>
<comment type="similarity">
    <text evidence="2">Belongs to the protease inhibitor I39 (alpha-2-macroglobulin) family.</text>
</comment>
<dbReference type="FunFam" id="2.60.40.10:FF:000312">
    <property type="entry name" value="Alpha-2-macroglobulin like 1"/>
    <property type="match status" value="1"/>
</dbReference>
<dbReference type="PANTHER" id="PTHR11412">
    <property type="entry name" value="MACROGLOBULIN / COMPLEMENT"/>
    <property type="match status" value="1"/>
</dbReference>
<dbReference type="InterPro" id="IPR011625">
    <property type="entry name" value="A2M_N_BRD"/>
</dbReference>
<keyword evidence="6" id="KW-0722">Serine protease inhibitor</keyword>
<dbReference type="InterPro" id="IPR013783">
    <property type="entry name" value="Ig-like_fold"/>
</dbReference>
<evidence type="ECO:0000256" key="2">
    <source>
        <dbReference type="ARBA" id="ARBA00010952"/>
    </source>
</evidence>
<reference evidence="13" key="1">
    <citation type="submission" date="2025-08" db="UniProtKB">
        <authorList>
            <consortium name="Ensembl"/>
        </authorList>
    </citation>
    <scope>IDENTIFICATION</scope>
</reference>
<evidence type="ECO:0000256" key="8">
    <source>
        <dbReference type="ARBA" id="ARBA00023180"/>
    </source>
</evidence>
<evidence type="ECO:0000313" key="13">
    <source>
        <dbReference type="Ensembl" id="ENSMMMP00000021737.1"/>
    </source>
</evidence>
<dbReference type="InterPro" id="IPR041555">
    <property type="entry name" value="MG3"/>
</dbReference>
<reference evidence="13" key="2">
    <citation type="submission" date="2025-09" db="UniProtKB">
        <authorList>
            <consortium name="Ensembl"/>
        </authorList>
    </citation>
    <scope>IDENTIFICATION</scope>
</reference>
<dbReference type="PANTHER" id="PTHR11412:SF92">
    <property type="entry name" value="PREGNANCY ZONE PROTEIN"/>
    <property type="match status" value="1"/>
</dbReference>
<evidence type="ECO:0000256" key="3">
    <source>
        <dbReference type="ARBA" id="ARBA00022525"/>
    </source>
</evidence>
<keyword evidence="8" id="KW-0325">Glycoprotein</keyword>
<dbReference type="Pfam" id="PF17789">
    <property type="entry name" value="MG4"/>
    <property type="match status" value="1"/>
</dbReference>
<dbReference type="InterPro" id="IPR008930">
    <property type="entry name" value="Terpenoid_cyclase/PrenylTrfase"/>
</dbReference>
<dbReference type="SMART" id="SM01360">
    <property type="entry name" value="A2M"/>
    <property type="match status" value="1"/>
</dbReference>
<evidence type="ECO:0000256" key="5">
    <source>
        <dbReference type="ARBA" id="ARBA00022729"/>
    </source>
</evidence>
<dbReference type="InterPro" id="IPR047565">
    <property type="entry name" value="Alpha-macroglob_thiol-ester_cl"/>
</dbReference>
<dbReference type="GO" id="GO:0002020">
    <property type="term" value="F:protease binding"/>
    <property type="evidence" value="ECO:0007669"/>
    <property type="project" value="TreeGrafter"/>
</dbReference>
<dbReference type="InterPro" id="IPR050473">
    <property type="entry name" value="A2M/Complement_sys"/>
</dbReference>
<dbReference type="SMART" id="SM01419">
    <property type="entry name" value="Thiol-ester_cl"/>
    <property type="match status" value="1"/>
</dbReference>
<dbReference type="Pfam" id="PF07703">
    <property type="entry name" value="A2M_BRD"/>
    <property type="match status" value="1"/>
</dbReference>
<name>A0A8C5ZX29_MARMA</name>
<sequence>MGKDKLLHLCLVLLLVLFSANDSDSAEPHYMVLVPSLLHTVTPEKACLLLSHLNETVTISASLESLRENRSLFTDLVVEKDLFHCISFTLPRILSSSEVGFLTIQIKGPTQDFRKKNTVLVKNAQSLVFVQTDKPIYKPGQTVFKDHHNLMLSLPMLLWQSLKLESGLSQLSFPLSSEPIQGSYKVVVQKESGGTAEHSFTVEEFGLVVGNAGGLSQFLICFSRDRYTYGKPVPGLATVSMCRKLFHHGNCYKKEFCDEFSQPLNSDGCITQQIKTNLIQIKSSGYEMKLRVEAKIREEGTDLIFTGNGTSEITNIATKLKFVKVDSHFRRGIPFSGQVLLVDGKGIPIPNKLIFISASEANYLYNATTNEQGLVDFSINTTNILTNKLFITVIHQQPNTCFNYIWIQEEHQGAQHTASHVFSLSGSYLYLEPVAGTLPCGQTQNIKAHYILDGQAMGKLKELILYYLIMAKGSIVRSGTHALSVESGDMKGSFFLSLSVELDIAPIARVFLFTILPDGEVIGDSENFEIENCLANKVDLSFSPAQTLPASHAHLRITASPQSLCAIRAVDQSVLLMRPEAELSASSVYNLLTVRDLTDFPNNLDQQEEEQTSCVHSFIIRGGSVYVPLSSYDEEDVYNFLKVPFCAFHFSNSVPNMESSTHTAHTCAPLSDFFLHSSFTLIDSYLRKYVSSAYFLFFTLCPISSSGMAEVEKTVPDTITEWKAGALCLSNDTGLGLSPTASLRVFQPFFVELTMPYSVVRGEAFTLKATVLNYLPKCIRVSVQLEASPTFLASPNEKAEESYCICGNERQILSWTVTPKTLGNVNFSVSTEVMKSLELCGNEVTEVPETGRKDTIIKTLLVECPDFKSFYSPGDILGSTMQNIQNLLQMPYGCGEQNMVLFAPNIYILNYLNETQQLTQEIKSKAIGYLIGGYQRQLNYKHQDGSYSTFGEQYGRNQGNTWLTAFVLKTFAQARAYIFIDEAHITQALTWLSQKQKDNGCFRSSGSLLNNAIKGGVEDEVTLSAYVTIALLEIPLPATHPVVRNALFCLESAWNRAKEGAHGSHVYTRALLAYAFALVGNQNRSREILRSLNEEAVKEDNSVHWERPQKPRAPQGLLYQPQAPSAEVEMTAYVLLTLLTVQPAPTSEDLTSAVPIVKWITKQQNSHGGFSSTQDTVVALHALSRYGAATFTKTEKTAQVTIQNSRAFSTNFQVDNNNPLLLQQISLPELPGDYTITITGERCVYLQVRPGFAMLEKVTLNSGLNGSSALSFLGKQRENLETLNDKRLREPRKKKKETDDLWYFTDIHEIQYSSKEGGFPIFSEDIPVRDLKPATVKVYDYYETGERELRQLNSLNRNQEIDPIVTSHPIFNPLKSILYLCFFPPRHVH</sequence>
<dbReference type="GO" id="GO:0005615">
    <property type="term" value="C:extracellular space"/>
    <property type="evidence" value="ECO:0007669"/>
    <property type="project" value="InterPro"/>
</dbReference>
<dbReference type="SUPFAM" id="SSF48239">
    <property type="entry name" value="Terpenoid cyclases/Protein prenyltransferases"/>
    <property type="match status" value="1"/>
</dbReference>
<dbReference type="InterPro" id="IPR011626">
    <property type="entry name" value="Alpha-macroglobulin_TED"/>
</dbReference>
<keyword evidence="14" id="KW-1185">Reference proteome</keyword>
<dbReference type="Pfam" id="PF17791">
    <property type="entry name" value="MG3"/>
    <property type="match status" value="1"/>
</dbReference>
<dbReference type="Pfam" id="PF07677">
    <property type="entry name" value="A2M_recep"/>
    <property type="match status" value="1"/>
</dbReference>
<dbReference type="Gene3D" id="2.20.130.20">
    <property type="match status" value="1"/>
</dbReference>
<feature type="chain" id="PRO_5034179535" evidence="10">
    <location>
        <begin position="26"/>
        <end position="1389"/>
    </location>
</feature>
<feature type="domain" description="Alpha-2-macroglobulin bait region" evidence="11">
    <location>
        <begin position="429"/>
        <end position="577"/>
    </location>
</feature>
<dbReference type="Gene3D" id="2.60.40.10">
    <property type="entry name" value="Immunoglobulins"/>
    <property type="match status" value="2"/>
</dbReference>
<evidence type="ECO:0000256" key="9">
    <source>
        <dbReference type="ARBA" id="ARBA00023248"/>
    </source>
</evidence>
<dbReference type="InterPro" id="IPR014756">
    <property type="entry name" value="Ig_E-set"/>
</dbReference>
<dbReference type="InterPro" id="IPR001599">
    <property type="entry name" value="Macroglobln_a2"/>
</dbReference>
<dbReference type="Pfam" id="PF07678">
    <property type="entry name" value="TED_complement"/>
    <property type="match status" value="1"/>
</dbReference>
<keyword evidence="5 10" id="KW-0732">Signal</keyword>
<dbReference type="SUPFAM" id="SSF81296">
    <property type="entry name" value="E set domains"/>
    <property type="match status" value="1"/>
</dbReference>
<gene>
    <name evidence="13" type="primary">PZP</name>
</gene>
<keyword evidence="3" id="KW-0964">Secreted</keyword>
<dbReference type="FunFam" id="2.60.40.1930:FF:000002">
    <property type="entry name" value="PZP, alpha-2-macroglobulin like"/>
    <property type="match status" value="1"/>
</dbReference>
<evidence type="ECO:0000259" key="12">
    <source>
        <dbReference type="SMART" id="SM01360"/>
    </source>
</evidence>
<dbReference type="Ensembl" id="ENSMMMT00000024658.1">
    <property type="protein sequence ID" value="ENSMMMP00000021737.1"/>
    <property type="gene ID" value="ENSMMMG00000017751.1"/>
</dbReference>
<evidence type="ECO:0000256" key="4">
    <source>
        <dbReference type="ARBA" id="ARBA00022690"/>
    </source>
</evidence>
<dbReference type="InterPro" id="IPR040839">
    <property type="entry name" value="MG4"/>
</dbReference>